<feature type="compositionally biased region" description="Polar residues" evidence="1">
    <location>
        <begin position="117"/>
        <end position="127"/>
    </location>
</feature>
<evidence type="ECO:0000313" key="3">
    <source>
        <dbReference type="Proteomes" id="UP001437256"/>
    </source>
</evidence>
<feature type="region of interest" description="Disordered" evidence="1">
    <location>
        <begin position="1"/>
        <end position="34"/>
    </location>
</feature>
<accession>A0ABR3A1V2</accession>
<dbReference type="Proteomes" id="UP001437256">
    <property type="component" value="Unassembled WGS sequence"/>
</dbReference>
<proteinExistence type="predicted"/>
<gene>
    <name evidence="2" type="ORF">AAF712_005538</name>
</gene>
<evidence type="ECO:0000256" key="1">
    <source>
        <dbReference type="SAM" id="MobiDB-lite"/>
    </source>
</evidence>
<feature type="compositionally biased region" description="Basic and acidic residues" evidence="1">
    <location>
        <begin position="11"/>
        <end position="23"/>
    </location>
</feature>
<name>A0ABR3A1V2_9AGAR</name>
<reference evidence="2 3" key="1">
    <citation type="submission" date="2024-05" db="EMBL/GenBank/DDBJ databases">
        <title>A draft genome resource for the thread blight pathogen Marasmius tenuissimus strain MS-2.</title>
        <authorList>
            <person name="Yulfo-Soto G.E."/>
            <person name="Baruah I.K."/>
            <person name="Amoako-Attah I."/>
            <person name="Bukari Y."/>
            <person name="Meinhardt L.W."/>
            <person name="Bailey B.A."/>
            <person name="Cohen S.P."/>
        </authorList>
    </citation>
    <scope>NUCLEOTIDE SEQUENCE [LARGE SCALE GENOMIC DNA]</scope>
    <source>
        <strain evidence="2 3">MS-2</strain>
    </source>
</reference>
<keyword evidence="3" id="KW-1185">Reference proteome</keyword>
<evidence type="ECO:0000313" key="2">
    <source>
        <dbReference type="EMBL" id="KAL0067312.1"/>
    </source>
</evidence>
<dbReference type="EMBL" id="JBBXMP010000026">
    <property type="protein sequence ID" value="KAL0067312.1"/>
    <property type="molecule type" value="Genomic_DNA"/>
</dbReference>
<feature type="compositionally biased region" description="Low complexity" evidence="1">
    <location>
        <begin position="148"/>
        <end position="158"/>
    </location>
</feature>
<comment type="caution">
    <text evidence="2">The sequence shown here is derived from an EMBL/GenBank/DDBJ whole genome shotgun (WGS) entry which is preliminary data.</text>
</comment>
<feature type="region of interest" description="Disordered" evidence="1">
    <location>
        <begin position="111"/>
        <end position="164"/>
    </location>
</feature>
<sequence>MATRASPRKSNPTERARQSTHGERRPRRCLKCPGPNYPLQKDLASHAPEQSCGLSLDTLEPIPPAFGQATSDLSLGPTTQDLQSLLAIDPVEPDQSDSYNLASMERDLGSTLLPPFNNFQAPTTPRRQINDDSFDGLQLEDSQPSLPTPGSGSTTSTSWDVTPSPSASVIRRLRVSRTIISGVRQRPTRLRPTFGMMSAKKGSATYDVVRTGALVGRVEKSEVNRRFTRSLDRILLKCERLADETDGWLFIAAQHPSVQGEYVHWTSPAMAAELPPQARTRLNTTTSALFSALKTARRQNVAEIELQATKARAERDLARNSLAEKEAIIERLSAHLRSQGMSMDQVLES</sequence>
<organism evidence="2 3">
    <name type="scientific">Marasmius tenuissimus</name>
    <dbReference type="NCBI Taxonomy" id="585030"/>
    <lineage>
        <taxon>Eukaryota</taxon>
        <taxon>Fungi</taxon>
        <taxon>Dikarya</taxon>
        <taxon>Basidiomycota</taxon>
        <taxon>Agaricomycotina</taxon>
        <taxon>Agaricomycetes</taxon>
        <taxon>Agaricomycetidae</taxon>
        <taxon>Agaricales</taxon>
        <taxon>Marasmiineae</taxon>
        <taxon>Marasmiaceae</taxon>
        <taxon>Marasmius</taxon>
    </lineage>
</organism>
<protein>
    <submittedName>
        <fullName evidence="2">Uncharacterized protein</fullName>
    </submittedName>
</protein>